<dbReference type="GO" id="GO:0005891">
    <property type="term" value="C:voltage-gated calcium channel complex"/>
    <property type="evidence" value="ECO:0007669"/>
    <property type="project" value="TreeGrafter"/>
</dbReference>
<organism evidence="1 2">
    <name type="scientific">Rotaria magnacalcarata</name>
    <dbReference type="NCBI Taxonomy" id="392030"/>
    <lineage>
        <taxon>Eukaryota</taxon>
        <taxon>Metazoa</taxon>
        <taxon>Spiralia</taxon>
        <taxon>Gnathifera</taxon>
        <taxon>Rotifera</taxon>
        <taxon>Eurotatoria</taxon>
        <taxon>Bdelloidea</taxon>
        <taxon>Philodinida</taxon>
        <taxon>Philodinidae</taxon>
        <taxon>Rotaria</taxon>
    </lineage>
</organism>
<dbReference type="Proteomes" id="UP000681720">
    <property type="component" value="Unassembled WGS sequence"/>
</dbReference>
<comment type="caution">
    <text evidence="1">The sequence shown here is derived from an EMBL/GenBank/DDBJ whole genome shotgun (WGS) entry which is preliminary data.</text>
</comment>
<feature type="non-terminal residue" evidence="1">
    <location>
        <position position="291"/>
    </location>
</feature>
<sequence length="291" mass="33236">FQENAVFIDDCFQSGLVQATVENRHKFRTSVNTGIETKDIANFTRALNMAFDLLDTARMKIARTENAKLICQCHYLQTDNQTETQRDAFCPSDLHGKNHAKEEPIFLDSTGCNKMIMIVTDGATETALNVFQSRNWYPNNVSTCHPIETRVFTYMIGRELGDPKHIKWMSCANKGYYAHVSTLEDIQENVEDYIPVTARPIAMYNDHVTVWSSVFLDVERTLPIKTYKWFPFKLSDLSMSMDEFKNKSKPVHLMISIAQPVLNPPQDKKDENILLGAVGVDIPVKLLQEFS</sequence>
<dbReference type="EMBL" id="CAJOBJ010157719">
    <property type="protein sequence ID" value="CAF4832922.1"/>
    <property type="molecule type" value="Genomic_DNA"/>
</dbReference>
<evidence type="ECO:0000313" key="2">
    <source>
        <dbReference type="Proteomes" id="UP000681720"/>
    </source>
</evidence>
<protein>
    <submittedName>
        <fullName evidence="1">Uncharacterized protein</fullName>
    </submittedName>
</protein>
<dbReference type="GO" id="GO:0005245">
    <property type="term" value="F:voltage-gated calcium channel activity"/>
    <property type="evidence" value="ECO:0007669"/>
    <property type="project" value="TreeGrafter"/>
</dbReference>
<dbReference type="InterPro" id="IPR051173">
    <property type="entry name" value="Ca_channel_alpha-2/delta"/>
</dbReference>
<name>A0A8S3BPB9_9BILA</name>
<reference evidence="1" key="1">
    <citation type="submission" date="2021-02" db="EMBL/GenBank/DDBJ databases">
        <authorList>
            <person name="Nowell W R."/>
        </authorList>
    </citation>
    <scope>NUCLEOTIDE SEQUENCE</scope>
</reference>
<dbReference type="PANTHER" id="PTHR10166:SF37">
    <property type="entry name" value="STOLID, ISOFORM H"/>
    <property type="match status" value="1"/>
</dbReference>
<evidence type="ECO:0000313" key="1">
    <source>
        <dbReference type="EMBL" id="CAF4832922.1"/>
    </source>
</evidence>
<accession>A0A8S3BPB9</accession>
<dbReference type="PANTHER" id="PTHR10166">
    <property type="entry name" value="VOLTAGE-DEPENDENT CALCIUM CHANNEL SUBUNIT ALPHA-2/DELTA-RELATED"/>
    <property type="match status" value="1"/>
</dbReference>
<gene>
    <name evidence="1" type="ORF">GIL414_LOCUS48548</name>
</gene>
<feature type="non-terminal residue" evidence="1">
    <location>
        <position position="1"/>
    </location>
</feature>
<dbReference type="AlphaFoldDB" id="A0A8S3BPB9"/>
<proteinExistence type="predicted"/>